<proteinExistence type="predicted"/>
<sequence>MPNQYTKPQLQVKIENPQDMAKLQGKFTKAYFKQLKIHLPKNKNLIDELIDKIIKEFPD</sequence>
<dbReference type="AlphaFoldDB" id="A0A645DW10"/>
<accession>A0A645DW10</accession>
<name>A0A645DW10_9ZZZZ</name>
<organism evidence="1">
    <name type="scientific">bioreactor metagenome</name>
    <dbReference type="NCBI Taxonomy" id="1076179"/>
    <lineage>
        <taxon>unclassified sequences</taxon>
        <taxon>metagenomes</taxon>
        <taxon>ecological metagenomes</taxon>
    </lineage>
</organism>
<comment type="caution">
    <text evidence="1">The sequence shown here is derived from an EMBL/GenBank/DDBJ whole genome shotgun (WGS) entry which is preliminary data.</text>
</comment>
<evidence type="ECO:0000313" key="1">
    <source>
        <dbReference type="EMBL" id="MPM93479.1"/>
    </source>
</evidence>
<reference evidence="1" key="1">
    <citation type="submission" date="2019-08" db="EMBL/GenBank/DDBJ databases">
        <authorList>
            <person name="Kucharzyk K."/>
            <person name="Murdoch R.W."/>
            <person name="Higgins S."/>
            <person name="Loffler F."/>
        </authorList>
    </citation>
    <scope>NUCLEOTIDE SEQUENCE</scope>
</reference>
<gene>
    <name evidence="1" type="ORF">SDC9_140616</name>
</gene>
<dbReference type="EMBL" id="VSSQ01040277">
    <property type="protein sequence ID" value="MPM93479.1"/>
    <property type="molecule type" value="Genomic_DNA"/>
</dbReference>
<protein>
    <submittedName>
        <fullName evidence="1">Uncharacterized protein</fullName>
    </submittedName>
</protein>